<evidence type="ECO:0000256" key="1">
    <source>
        <dbReference type="ARBA" id="ARBA00004141"/>
    </source>
</evidence>
<gene>
    <name evidence="7" type="ORF">GLX27_000064</name>
</gene>
<evidence type="ECO:0000256" key="3">
    <source>
        <dbReference type="ARBA" id="ARBA00022989"/>
    </source>
</evidence>
<evidence type="ECO:0000256" key="2">
    <source>
        <dbReference type="ARBA" id="ARBA00022692"/>
    </source>
</evidence>
<reference evidence="7 8" key="1">
    <citation type="journal article" date="2020" name="Elife">
        <title>Loss of centromere function drives karyotype evolution in closely related Malassezia species.</title>
        <authorList>
            <person name="Sankaranarayanan S.R."/>
            <person name="Ianiri G."/>
            <person name="Coelho M.A."/>
            <person name="Reza M.H."/>
            <person name="Thimmappa B.C."/>
            <person name="Ganguly P."/>
            <person name="Vadnala R.N."/>
            <person name="Sun S."/>
            <person name="Siddharthan R."/>
            <person name="Tellgren-Roth C."/>
            <person name="Dawson T.L."/>
            <person name="Heitman J."/>
            <person name="Sanyal K."/>
        </authorList>
    </citation>
    <scope>NUCLEOTIDE SEQUENCE [LARGE SCALE GENOMIC DNA]</scope>
    <source>
        <strain evidence="7">CBS14141</strain>
    </source>
</reference>
<dbReference type="SUPFAM" id="SSF103473">
    <property type="entry name" value="MFS general substrate transporter"/>
    <property type="match status" value="2"/>
</dbReference>
<feature type="transmembrane region" description="Helical" evidence="6">
    <location>
        <begin position="427"/>
        <end position="450"/>
    </location>
</feature>
<dbReference type="InterPro" id="IPR036259">
    <property type="entry name" value="MFS_trans_sf"/>
</dbReference>
<evidence type="ECO:0000256" key="5">
    <source>
        <dbReference type="SAM" id="MobiDB-lite"/>
    </source>
</evidence>
<dbReference type="Pfam" id="PF07690">
    <property type="entry name" value="MFS_1"/>
    <property type="match status" value="1"/>
</dbReference>
<accession>A0ABY8EKM7</accession>
<dbReference type="Gene3D" id="1.20.1250.20">
    <property type="entry name" value="MFS general substrate transporter like domains"/>
    <property type="match status" value="2"/>
</dbReference>
<feature type="transmembrane region" description="Helical" evidence="6">
    <location>
        <begin position="528"/>
        <end position="548"/>
    </location>
</feature>
<name>A0ABY8EKM7_MALFU</name>
<sequence>MRRSASESRASLGGSLASSGHLPPHGTGAFSLVDPPEVQDPLVQEAIEQEEDAHAPVPGTDEDLAWLASLPWWRRPHTTWLYPICLLFSLAGGILLAPRMEMYLSLLCDEMGLPPGVSSSGRPHIPSQMCRQSPEAQRRLSSLQLALLLTNGIGCAFSAGFWSRLSDRKGRNRIMMINVLGIFIMDVVVLVVSRVSLRDLPMGANFLAIGSSIEGALGGYSAVTAMSQCYISDVTPSGTRARLFAFMTGVTFAGVAIGPTIGGFLTVATGDVTLTLWIATGLHLAIIVLLPFVPESLTAARRAKAEAAWRDAQRDAPVTSVWQRISAAAFAPLHSLRILLPERVHTGYSPLATDPDAPAAVPDSDAPTDASDAPVHLSVPHTHRSGSWDINMLLVAIAYFLESATIAIVPIKIQYVQLVFNWGSEMLGFFVSFTALTRMVMLVLVLPVLIRYVHRPLRTIALPQDAQVETHVNEPTALDAEGRRATSASSSASSAEAPAWSAADHRLEKQWVQRAKLMRLIHDSRMDVRLAVGSALLTGLACIITGLARTTWLFLFAVLLTSLGGGVGSAVTSLSLALIRDPNDAGRLFGAFAVLSTVSSSIVGPYLFTSVFRASAATAPSFVFFVITGTWACLTQRCR</sequence>
<feature type="transmembrane region" description="Helical" evidence="6">
    <location>
        <begin position="393"/>
        <end position="415"/>
    </location>
</feature>
<protein>
    <recommendedName>
        <fullName evidence="9">MFS general substrate transporter</fullName>
    </recommendedName>
</protein>
<evidence type="ECO:0000256" key="6">
    <source>
        <dbReference type="SAM" id="Phobius"/>
    </source>
</evidence>
<feature type="transmembrane region" description="Helical" evidence="6">
    <location>
        <begin position="80"/>
        <end position="97"/>
    </location>
</feature>
<organism evidence="7 8">
    <name type="scientific">Malassezia furfur</name>
    <name type="common">Pityriasis versicolor infection agent</name>
    <name type="synonym">Pityrosporum furfur</name>
    <dbReference type="NCBI Taxonomy" id="55194"/>
    <lineage>
        <taxon>Eukaryota</taxon>
        <taxon>Fungi</taxon>
        <taxon>Dikarya</taxon>
        <taxon>Basidiomycota</taxon>
        <taxon>Ustilaginomycotina</taxon>
        <taxon>Malasseziomycetes</taxon>
        <taxon>Malasseziales</taxon>
        <taxon>Malasseziaceae</taxon>
        <taxon>Malassezia</taxon>
    </lineage>
</organism>
<feature type="transmembrane region" description="Helical" evidence="6">
    <location>
        <begin position="203"/>
        <end position="223"/>
    </location>
</feature>
<keyword evidence="8" id="KW-1185">Reference proteome</keyword>
<feature type="transmembrane region" description="Helical" evidence="6">
    <location>
        <begin position="588"/>
        <end position="608"/>
    </location>
</feature>
<dbReference type="PANTHER" id="PTHR23507:SF1">
    <property type="entry name" value="FI18259P1-RELATED"/>
    <property type="match status" value="1"/>
</dbReference>
<evidence type="ECO:0000313" key="8">
    <source>
        <dbReference type="Proteomes" id="UP000818624"/>
    </source>
</evidence>
<feature type="region of interest" description="Disordered" evidence="5">
    <location>
        <begin position="1"/>
        <end position="35"/>
    </location>
</feature>
<feature type="compositionally biased region" description="Low complexity" evidence="5">
    <location>
        <begin position="485"/>
        <end position="497"/>
    </location>
</feature>
<comment type="subcellular location">
    <subcellularLocation>
        <location evidence="1">Membrane</location>
        <topology evidence="1">Multi-pass membrane protein</topology>
    </subcellularLocation>
</comment>
<dbReference type="InterPro" id="IPR011701">
    <property type="entry name" value="MFS"/>
</dbReference>
<keyword evidence="4 6" id="KW-0472">Membrane</keyword>
<feature type="transmembrane region" description="Helical" evidence="6">
    <location>
        <begin position="614"/>
        <end position="634"/>
    </location>
</feature>
<feature type="compositionally biased region" description="Low complexity" evidence="5">
    <location>
        <begin position="7"/>
        <end position="22"/>
    </location>
</feature>
<evidence type="ECO:0008006" key="9">
    <source>
        <dbReference type="Google" id="ProtNLM"/>
    </source>
</evidence>
<dbReference type="Proteomes" id="UP000818624">
    <property type="component" value="Chromosome 1"/>
</dbReference>
<evidence type="ECO:0000256" key="4">
    <source>
        <dbReference type="ARBA" id="ARBA00023136"/>
    </source>
</evidence>
<feature type="transmembrane region" description="Helical" evidence="6">
    <location>
        <begin position="274"/>
        <end position="293"/>
    </location>
</feature>
<evidence type="ECO:0000313" key="7">
    <source>
        <dbReference type="EMBL" id="WFD45444.1"/>
    </source>
</evidence>
<feature type="region of interest" description="Disordered" evidence="5">
    <location>
        <begin position="473"/>
        <end position="497"/>
    </location>
</feature>
<keyword evidence="3 6" id="KW-1133">Transmembrane helix</keyword>
<feature type="transmembrane region" description="Helical" evidence="6">
    <location>
        <begin position="143"/>
        <end position="162"/>
    </location>
</feature>
<feature type="transmembrane region" description="Helical" evidence="6">
    <location>
        <begin position="243"/>
        <end position="268"/>
    </location>
</feature>
<keyword evidence="2 6" id="KW-0812">Transmembrane</keyword>
<dbReference type="EMBL" id="CP046234">
    <property type="protein sequence ID" value="WFD45444.1"/>
    <property type="molecule type" value="Genomic_DNA"/>
</dbReference>
<proteinExistence type="predicted"/>
<feature type="transmembrane region" description="Helical" evidence="6">
    <location>
        <begin position="174"/>
        <end position="197"/>
    </location>
</feature>
<feature type="transmembrane region" description="Helical" evidence="6">
    <location>
        <begin position="554"/>
        <end position="576"/>
    </location>
</feature>
<dbReference type="PANTHER" id="PTHR23507">
    <property type="entry name" value="ZGC:174356"/>
    <property type="match status" value="1"/>
</dbReference>